<gene>
    <name evidence="1" type="ORF">L596_028828</name>
</gene>
<proteinExistence type="predicted"/>
<evidence type="ECO:0000313" key="1">
    <source>
        <dbReference type="EMBL" id="TKR61760.1"/>
    </source>
</evidence>
<evidence type="ECO:0000313" key="2">
    <source>
        <dbReference type="Proteomes" id="UP000298663"/>
    </source>
</evidence>
<dbReference type="Proteomes" id="UP000298663">
    <property type="component" value="Unassembled WGS sequence"/>
</dbReference>
<comment type="caution">
    <text evidence="1">The sequence shown here is derived from an EMBL/GenBank/DDBJ whole genome shotgun (WGS) entry which is preliminary data.</text>
</comment>
<dbReference type="AlphaFoldDB" id="A0A4U5LZI6"/>
<reference evidence="1 2" key="2">
    <citation type="journal article" date="2019" name="G3 (Bethesda)">
        <title>Hybrid Assembly of the Genome of the Entomopathogenic Nematode Steinernema carpocapsae Identifies the X-Chromosome.</title>
        <authorList>
            <person name="Serra L."/>
            <person name="Macchietto M."/>
            <person name="Macias-Munoz A."/>
            <person name="McGill C.J."/>
            <person name="Rodriguez I.M."/>
            <person name="Rodriguez B."/>
            <person name="Murad R."/>
            <person name="Mortazavi A."/>
        </authorList>
    </citation>
    <scope>NUCLEOTIDE SEQUENCE [LARGE SCALE GENOMIC DNA]</scope>
    <source>
        <strain evidence="1 2">ALL</strain>
    </source>
</reference>
<keyword evidence="2" id="KW-1185">Reference proteome</keyword>
<organism evidence="1 2">
    <name type="scientific">Steinernema carpocapsae</name>
    <name type="common">Entomopathogenic nematode</name>
    <dbReference type="NCBI Taxonomy" id="34508"/>
    <lineage>
        <taxon>Eukaryota</taxon>
        <taxon>Metazoa</taxon>
        <taxon>Ecdysozoa</taxon>
        <taxon>Nematoda</taxon>
        <taxon>Chromadorea</taxon>
        <taxon>Rhabditida</taxon>
        <taxon>Tylenchina</taxon>
        <taxon>Panagrolaimomorpha</taxon>
        <taxon>Strongyloidoidea</taxon>
        <taxon>Steinernematidae</taxon>
        <taxon>Steinernema</taxon>
    </lineage>
</organism>
<name>A0A4U5LZI6_STECR</name>
<protein>
    <submittedName>
        <fullName evidence="1">Uncharacterized protein</fullName>
    </submittedName>
</protein>
<accession>A0A4U5LZI6</accession>
<reference evidence="1 2" key="1">
    <citation type="journal article" date="2015" name="Genome Biol.">
        <title>Comparative genomics of Steinernema reveals deeply conserved gene regulatory networks.</title>
        <authorList>
            <person name="Dillman A.R."/>
            <person name="Macchietto M."/>
            <person name="Porter C.F."/>
            <person name="Rogers A."/>
            <person name="Williams B."/>
            <person name="Antoshechkin I."/>
            <person name="Lee M.M."/>
            <person name="Goodwin Z."/>
            <person name="Lu X."/>
            <person name="Lewis E.E."/>
            <person name="Goodrich-Blair H."/>
            <person name="Stock S.P."/>
            <person name="Adams B.J."/>
            <person name="Sternberg P.W."/>
            <person name="Mortazavi A."/>
        </authorList>
    </citation>
    <scope>NUCLEOTIDE SEQUENCE [LARGE SCALE GENOMIC DNA]</scope>
    <source>
        <strain evidence="1 2">ALL</strain>
    </source>
</reference>
<sequence length="66" mass="7710">MYHQLDFYLSAFSQHKQLFIFINLVVAFHNPSLHLRSDANKRFINTSPVIKLTVYTIVNFLSSLIP</sequence>
<dbReference type="EMBL" id="AZBU02000011">
    <property type="protein sequence ID" value="TKR61760.1"/>
    <property type="molecule type" value="Genomic_DNA"/>
</dbReference>